<evidence type="ECO:0000313" key="1">
    <source>
        <dbReference type="EMBL" id="RNJ41377.1"/>
    </source>
</evidence>
<sequence>MPRWAGRGDAGPGSRNEPGSVSKAGFLPFLSPAFAPYFVFLEGRLLAMFQSLSAQKLDVQHKSPVERVIFSMLRRYKQ</sequence>
<proteinExistence type="predicted"/>
<dbReference type="Proteomes" id="UP000275436">
    <property type="component" value="Unassembled WGS sequence"/>
</dbReference>
<gene>
    <name evidence="1" type="ORF">DNR46_34090</name>
</gene>
<name>A0A3M9X014_9HYPH</name>
<accession>A0A3M9X014</accession>
<evidence type="ECO:0000313" key="2">
    <source>
        <dbReference type="Proteomes" id="UP000275436"/>
    </source>
</evidence>
<reference evidence="1 2" key="1">
    <citation type="journal article" date="2018" name="Mol. Plant Microbe Interact.">
        <title>Taxonomically Different Co-Microsymbionts of a Relict Legume, Oxytropis popoviana, Have Complementary Sets of Symbiotic Genes and Together Increase the Efficiency of Plant Nodulation.</title>
        <authorList>
            <person name="Safronova V."/>
            <person name="Belimov A."/>
            <person name="Sazanova A."/>
            <person name="Chirak E."/>
            <person name="Verkhozina A."/>
            <person name="Kuznetsova I."/>
            <person name="Andronov E."/>
            <person name="Puhalsky J."/>
            <person name="Tikhonovich I."/>
        </authorList>
    </citation>
    <scope>NUCLEOTIDE SEQUENCE [LARGE SCALE GENOMIC DNA]</scope>
    <source>
        <strain evidence="1 2">Opo-235</strain>
    </source>
</reference>
<dbReference type="AlphaFoldDB" id="A0A3M9X014"/>
<organism evidence="1 2">
    <name type="scientific">Mesorhizobium japonicum</name>
    <dbReference type="NCBI Taxonomy" id="2066070"/>
    <lineage>
        <taxon>Bacteria</taxon>
        <taxon>Pseudomonadati</taxon>
        <taxon>Pseudomonadota</taxon>
        <taxon>Alphaproteobacteria</taxon>
        <taxon>Hyphomicrobiales</taxon>
        <taxon>Phyllobacteriaceae</taxon>
        <taxon>Mesorhizobium</taxon>
    </lineage>
</organism>
<comment type="caution">
    <text evidence="1">The sequence shown here is derived from an EMBL/GenBank/DDBJ whole genome shotgun (WGS) entry which is preliminary data.</text>
</comment>
<dbReference type="EMBL" id="QKOD01000020">
    <property type="protein sequence ID" value="RNJ41377.1"/>
    <property type="molecule type" value="Genomic_DNA"/>
</dbReference>
<protein>
    <submittedName>
        <fullName evidence="1">Uncharacterized protein</fullName>
    </submittedName>
</protein>